<reference evidence="1 2" key="1">
    <citation type="journal article" date="2012" name="BMC Genomics">
        <title>Comparative genomics of the white-rot fungi, Phanerochaete carnosa and P. chrysosporium, to elucidate the genetic basis of the distinct wood types they colonize.</title>
        <authorList>
            <person name="Suzuki H."/>
            <person name="MacDonald J."/>
            <person name="Syed K."/>
            <person name="Salamov A."/>
            <person name="Hori C."/>
            <person name="Aerts A."/>
            <person name="Henrissat B."/>
            <person name="Wiebenga A."/>
            <person name="vanKuyk P.A."/>
            <person name="Barry K."/>
            <person name="Lindquist E."/>
            <person name="LaButti K."/>
            <person name="Lapidus A."/>
            <person name="Lucas S."/>
            <person name="Coutinho P."/>
            <person name="Gong Y."/>
            <person name="Samejima M."/>
            <person name="Mahadevan R."/>
            <person name="Abou-Zaid M."/>
            <person name="de Vries R.P."/>
            <person name="Igarashi K."/>
            <person name="Yadav J.S."/>
            <person name="Grigoriev I.V."/>
            <person name="Master E.R."/>
        </authorList>
    </citation>
    <scope>NUCLEOTIDE SEQUENCE [LARGE SCALE GENOMIC DNA]</scope>
    <source>
        <strain evidence="1 2">HHB-10118-sp</strain>
    </source>
</reference>
<dbReference type="OrthoDB" id="1638493at2759"/>
<dbReference type="RefSeq" id="XP_007395395.1">
    <property type="nucleotide sequence ID" value="XM_007395333.1"/>
</dbReference>
<name>K5VU52_PHACS</name>
<evidence type="ECO:0008006" key="3">
    <source>
        <dbReference type="Google" id="ProtNLM"/>
    </source>
</evidence>
<dbReference type="Proteomes" id="UP000008370">
    <property type="component" value="Unassembled WGS sequence"/>
</dbReference>
<protein>
    <recommendedName>
        <fullName evidence="3">Arrestin-like N-terminal domain-containing protein</fullName>
    </recommendedName>
</protein>
<dbReference type="KEGG" id="pco:PHACADRAFT_255380"/>
<proteinExistence type="predicted"/>
<accession>K5VU52</accession>
<dbReference type="EMBL" id="JH930472">
    <property type="protein sequence ID" value="EKM55048.1"/>
    <property type="molecule type" value="Genomic_DNA"/>
</dbReference>
<organism evidence="1 2">
    <name type="scientific">Phanerochaete carnosa (strain HHB-10118-sp)</name>
    <name type="common">White-rot fungus</name>
    <name type="synonym">Peniophora carnosa</name>
    <dbReference type="NCBI Taxonomy" id="650164"/>
    <lineage>
        <taxon>Eukaryota</taxon>
        <taxon>Fungi</taxon>
        <taxon>Dikarya</taxon>
        <taxon>Basidiomycota</taxon>
        <taxon>Agaricomycotina</taxon>
        <taxon>Agaricomycetes</taxon>
        <taxon>Polyporales</taxon>
        <taxon>Phanerochaetaceae</taxon>
        <taxon>Phanerochaete</taxon>
    </lineage>
</organism>
<evidence type="ECO:0000313" key="2">
    <source>
        <dbReference type="Proteomes" id="UP000008370"/>
    </source>
</evidence>
<dbReference type="AlphaFoldDB" id="K5VU52"/>
<gene>
    <name evidence="1" type="ORF">PHACADRAFT_255380</name>
</gene>
<sequence>MAIALEIIPSSSSLDMYGVPDQSTRYSVSGHVNITLTPPSSCFEESKPTRLVLESLVVTFEGQSEFLCEETGYTAVRLCTVSQDLVAAEPLDLTNEGLDDLSRSCAWDIVFNLTVPGWLPESSPFGERDGGTSYTLHASAKIRNNDSVPSRSWLSSLCLPFQSQTKVLTAQPVAVPLVRYTTPSSYASTSALPFPIAHYEVSARPDDLNAESRFPREALSKIRVQMSVPECISVEDEKIAFAVRLRTNGLPENECKRLRVAGFWIEVEQSERYRTRPLLAYSTQYPVPPAEEQPPQKPLLKPHPLHGIYGTGLAQALNNNVLLRSFSLLPVDTSGHYRIAGDGYVFARDMETELANTWFSFAAEVPISTGHHGTPIDLSWQMSKAIRTSGLSPLLTVSHRMYVTLNCTYDLGEGENLERVAERLRFHVPLRFVRIPPSSQQASRSSTPTVVGHVRSLSENSGDAILGLPGLPVPSAPYAPTLPAYSQLYYSNGDRKIDYSIPLPLYTPHAESEPLLSSES</sequence>
<evidence type="ECO:0000313" key="1">
    <source>
        <dbReference type="EMBL" id="EKM55048.1"/>
    </source>
</evidence>
<dbReference type="GeneID" id="18916291"/>
<dbReference type="InParanoid" id="K5VU52"/>
<dbReference type="HOGENOM" id="CLU_477327_0_0_1"/>
<keyword evidence="2" id="KW-1185">Reference proteome</keyword>
<dbReference type="STRING" id="650164.K5VU52"/>